<accession>A0ABT8GD74</accession>
<comment type="caution">
    <text evidence="7">The sequence shown here is derived from an EMBL/GenBank/DDBJ whole genome shotgun (WGS) entry which is preliminary data.</text>
</comment>
<dbReference type="InterPro" id="IPR011335">
    <property type="entry name" value="Restrct_endonuc-II-like"/>
</dbReference>
<reference evidence="7" key="1">
    <citation type="submission" date="2023-06" db="EMBL/GenBank/DDBJ databases">
        <title>Sysu t00192.</title>
        <authorList>
            <person name="Gao L."/>
            <person name="Fang B.-Z."/>
            <person name="Li W.-J."/>
        </authorList>
    </citation>
    <scope>NUCLEOTIDE SEQUENCE</scope>
    <source>
        <strain evidence="7">SYSU T00192</strain>
    </source>
</reference>
<keyword evidence="5" id="KW-0234">DNA repair</keyword>
<evidence type="ECO:0000313" key="8">
    <source>
        <dbReference type="Proteomes" id="UP001172728"/>
    </source>
</evidence>
<dbReference type="SUPFAM" id="SSF52980">
    <property type="entry name" value="Restriction endonuclease-like"/>
    <property type="match status" value="1"/>
</dbReference>
<keyword evidence="2 7" id="KW-0255">Endonuclease</keyword>
<proteinExistence type="inferred from homology"/>
<dbReference type="EMBL" id="JAUHPW010000013">
    <property type="protein sequence ID" value="MDN4476932.1"/>
    <property type="molecule type" value="Genomic_DNA"/>
</dbReference>
<dbReference type="NCBIfam" id="TIGR00632">
    <property type="entry name" value="vsr"/>
    <property type="match status" value="1"/>
</dbReference>
<sequence>MKGNKKRDTKPELAVRRLVHASGLRYRVAATPIKGVRRTADLLFRPTKVAVFVDGCFWHSCPVHGTSPQANSEYWLPKLERNRERDIETTGTLEDAGWLVLRFWEHEDPAEVAATIITTVRERRARAETREP</sequence>
<evidence type="ECO:0000256" key="2">
    <source>
        <dbReference type="ARBA" id="ARBA00022759"/>
    </source>
</evidence>
<evidence type="ECO:0000256" key="3">
    <source>
        <dbReference type="ARBA" id="ARBA00022763"/>
    </source>
</evidence>
<keyword evidence="8" id="KW-1185">Reference proteome</keyword>
<name>A0ABT8GD74_9MICO</name>
<evidence type="ECO:0000256" key="6">
    <source>
        <dbReference type="ARBA" id="ARBA00029466"/>
    </source>
</evidence>
<evidence type="ECO:0000256" key="5">
    <source>
        <dbReference type="ARBA" id="ARBA00023204"/>
    </source>
</evidence>
<keyword evidence="1" id="KW-0540">Nuclease</keyword>
<dbReference type="InterPro" id="IPR004603">
    <property type="entry name" value="DNA_mismatch_endonuc_vsr"/>
</dbReference>
<evidence type="ECO:0000313" key="7">
    <source>
        <dbReference type="EMBL" id="MDN4476932.1"/>
    </source>
</evidence>
<dbReference type="RefSeq" id="WP_301135822.1">
    <property type="nucleotide sequence ID" value="NZ_JAUHPW010000013.1"/>
</dbReference>
<comment type="similarity">
    <text evidence="6">Belongs to the Vsr family.</text>
</comment>
<gene>
    <name evidence="7" type="ORF">QQX09_13820</name>
</gene>
<keyword evidence="4" id="KW-0378">Hydrolase</keyword>
<dbReference type="Pfam" id="PF03852">
    <property type="entry name" value="Vsr"/>
    <property type="match status" value="1"/>
</dbReference>
<evidence type="ECO:0000256" key="4">
    <source>
        <dbReference type="ARBA" id="ARBA00022801"/>
    </source>
</evidence>
<evidence type="ECO:0000256" key="1">
    <source>
        <dbReference type="ARBA" id="ARBA00022722"/>
    </source>
</evidence>
<dbReference type="GO" id="GO:0004519">
    <property type="term" value="F:endonuclease activity"/>
    <property type="evidence" value="ECO:0007669"/>
    <property type="project" value="UniProtKB-KW"/>
</dbReference>
<dbReference type="Proteomes" id="UP001172728">
    <property type="component" value="Unassembled WGS sequence"/>
</dbReference>
<organism evidence="7 8">
    <name type="scientific">Demequina litoralis</name>
    <dbReference type="NCBI Taxonomy" id="3051660"/>
    <lineage>
        <taxon>Bacteria</taxon>
        <taxon>Bacillati</taxon>
        <taxon>Actinomycetota</taxon>
        <taxon>Actinomycetes</taxon>
        <taxon>Micrococcales</taxon>
        <taxon>Demequinaceae</taxon>
        <taxon>Demequina</taxon>
    </lineage>
</organism>
<protein>
    <submittedName>
        <fullName evidence="7">Very short patch repair endonuclease</fullName>
    </submittedName>
</protein>
<dbReference type="CDD" id="cd00221">
    <property type="entry name" value="Vsr"/>
    <property type="match status" value="1"/>
</dbReference>
<keyword evidence="3" id="KW-0227">DNA damage</keyword>
<dbReference type="Gene3D" id="3.40.960.10">
    <property type="entry name" value="VSR Endonuclease"/>
    <property type="match status" value="1"/>
</dbReference>